<evidence type="ECO:0000256" key="1">
    <source>
        <dbReference type="ARBA" id="ARBA00022723"/>
    </source>
</evidence>
<dbReference type="Gene3D" id="2.60.120.10">
    <property type="entry name" value="Jelly Rolls"/>
    <property type="match status" value="2"/>
</dbReference>
<evidence type="ECO:0000259" key="2">
    <source>
        <dbReference type="SMART" id="SM00835"/>
    </source>
</evidence>
<keyword evidence="1" id="KW-0479">Metal-binding</keyword>
<dbReference type="AlphaFoldDB" id="A0A7R9KS59"/>
<dbReference type="EMBL" id="OC860239">
    <property type="protein sequence ID" value="CAD7628396.1"/>
    <property type="molecule type" value="Genomic_DNA"/>
</dbReference>
<dbReference type="Pfam" id="PF00190">
    <property type="entry name" value="Cupin_1"/>
    <property type="match status" value="2"/>
</dbReference>
<dbReference type="PANTHER" id="PTHR35848">
    <property type="entry name" value="OXALATE-BINDING PROTEIN"/>
    <property type="match status" value="1"/>
</dbReference>
<organism evidence="3">
    <name type="scientific">Medioppia subpectinata</name>
    <dbReference type="NCBI Taxonomy" id="1979941"/>
    <lineage>
        <taxon>Eukaryota</taxon>
        <taxon>Metazoa</taxon>
        <taxon>Ecdysozoa</taxon>
        <taxon>Arthropoda</taxon>
        <taxon>Chelicerata</taxon>
        <taxon>Arachnida</taxon>
        <taxon>Acari</taxon>
        <taxon>Acariformes</taxon>
        <taxon>Sarcoptiformes</taxon>
        <taxon>Oribatida</taxon>
        <taxon>Brachypylina</taxon>
        <taxon>Oppioidea</taxon>
        <taxon>Oppiidae</taxon>
        <taxon>Medioppia</taxon>
    </lineage>
</organism>
<dbReference type="SUPFAM" id="SSF51182">
    <property type="entry name" value="RmlC-like cupins"/>
    <property type="match status" value="1"/>
</dbReference>
<evidence type="ECO:0000313" key="3">
    <source>
        <dbReference type="EMBL" id="CAD7628396.1"/>
    </source>
</evidence>
<reference evidence="3" key="1">
    <citation type="submission" date="2020-11" db="EMBL/GenBank/DDBJ databases">
        <authorList>
            <person name="Tran Van P."/>
        </authorList>
    </citation>
    <scope>NUCLEOTIDE SEQUENCE</scope>
</reference>
<dbReference type="EMBL" id="CAJPIZ010005664">
    <property type="protein sequence ID" value="CAG2108826.1"/>
    <property type="molecule type" value="Genomic_DNA"/>
</dbReference>
<dbReference type="InterPro" id="IPR014710">
    <property type="entry name" value="RmlC-like_jellyroll"/>
</dbReference>
<dbReference type="InterPro" id="IPR011051">
    <property type="entry name" value="RmlC_Cupin_sf"/>
</dbReference>
<sequence>MFILELCLIGQQISPTEAIKKKKLMKKLKEILPILSILKPKKKIIIPIPIPIPCADVNLVPFTNLQLEHQNPSSTQPPVTDAGSVPPFKYPFAFSRTAYYSGGWTRQVTVRELPLSRRMAGVQMRLIKGGVREMHWHVTSEWAYVIQGTCRITAVDDKARSFVEDVGEGDLWLFPGGIPHSLQVKLPVIACCVDIQNHVQESTFDNLPQHELYIFASELPRPLMQEKEMAAEKTGEVPQSYAYFASAQPANATRWGGSAKIIDKRNFPVTDIAAVIITLKPGGLRELHWHPNSDEWNYCVSGRVTNKHLQ</sequence>
<feature type="domain" description="Cupin type-1" evidence="2">
    <location>
        <begin position="92"/>
        <end position="213"/>
    </location>
</feature>
<dbReference type="PANTHER" id="PTHR35848:SF9">
    <property type="entry name" value="SLL1358 PROTEIN"/>
    <property type="match status" value="1"/>
</dbReference>
<dbReference type="GO" id="GO:0046872">
    <property type="term" value="F:metal ion binding"/>
    <property type="evidence" value="ECO:0007669"/>
    <property type="project" value="UniProtKB-KW"/>
</dbReference>
<dbReference type="Proteomes" id="UP000759131">
    <property type="component" value="Unassembled WGS sequence"/>
</dbReference>
<dbReference type="SMART" id="SM00835">
    <property type="entry name" value="Cupin_1"/>
    <property type="match status" value="1"/>
</dbReference>
<proteinExistence type="predicted"/>
<dbReference type="InterPro" id="IPR006045">
    <property type="entry name" value="Cupin_1"/>
</dbReference>
<name>A0A7R9KS59_9ACAR</name>
<gene>
    <name evidence="3" type="ORF">OSB1V03_LOCUS8818</name>
</gene>
<protein>
    <recommendedName>
        <fullName evidence="2">Cupin type-1 domain-containing protein</fullName>
    </recommendedName>
</protein>
<dbReference type="InterPro" id="IPR051610">
    <property type="entry name" value="GPI/OXD"/>
</dbReference>
<keyword evidence="4" id="KW-1185">Reference proteome</keyword>
<evidence type="ECO:0000313" key="4">
    <source>
        <dbReference type="Proteomes" id="UP000759131"/>
    </source>
</evidence>
<accession>A0A7R9KS59</accession>
<dbReference type="OrthoDB" id="10263073at2759"/>